<dbReference type="InterPro" id="IPR012341">
    <property type="entry name" value="6hp_glycosidase-like_sf"/>
</dbReference>
<evidence type="ECO:0000256" key="2">
    <source>
        <dbReference type="ARBA" id="ARBA00069999"/>
    </source>
</evidence>
<feature type="binding site" evidence="3">
    <location>
        <position position="543"/>
    </location>
    <ligand>
        <name>Zn(2+)</name>
        <dbReference type="ChEBI" id="CHEBI:29105"/>
    </ligand>
</feature>
<dbReference type="GeneID" id="111604964"/>
<dbReference type="InterPro" id="IPR020464">
    <property type="entry name" value="LanC-like_prot_euk"/>
</dbReference>
<dbReference type="RefSeq" id="XP_023179016.1">
    <property type="nucleotide sequence ID" value="XM_023323248.2"/>
</dbReference>
<dbReference type="SUPFAM" id="SSF158745">
    <property type="entry name" value="LanC-like"/>
    <property type="match status" value="1"/>
</dbReference>
<evidence type="ECO:0000256" key="1">
    <source>
        <dbReference type="ARBA" id="ARBA00007179"/>
    </source>
</evidence>
<protein>
    <recommendedName>
        <fullName evidence="2">LanC-like protein 3 homolog</fullName>
    </recommendedName>
</protein>
<organism evidence="4 5">
    <name type="scientific">Drosophila hydei</name>
    <name type="common">Fruit fly</name>
    <dbReference type="NCBI Taxonomy" id="7224"/>
    <lineage>
        <taxon>Eukaryota</taxon>
        <taxon>Metazoa</taxon>
        <taxon>Ecdysozoa</taxon>
        <taxon>Arthropoda</taxon>
        <taxon>Hexapoda</taxon>
        <taxon>Insecta</taxon>
        <taxon>Pterygota</taxon>
        <taxon>Neoptera</taxon>
        <taxon>Endopterygota</taxon>
        <taxon>Diptera</taxon>
        <taxon>Brachycera</taxon>
        <taxon>Muscomorpha</taxon>
        <taxon>Ephydroidea</taxon>
        <taxon>Drosophilidae</taxon>
        <taxon>Drosophila</taxon>
    </lineage>
</organism>
<proteinExistence type="inferred from homology"/>
<reference evidence="5 6" key="1">
    <citation type="submission" date="2025-04" db="UniProtKB">
        <authorList>
            <consortium name="RefSeq"/>
        </authorList>
    </citation>
    <scope>IDENTIFICATION</scope>
    <source>
        <strain evidence="5 6">15085-1641.00</strain>
        <tissue evidence="5 6">Whole body</tissue>
    </source>
</reference>
<feature type="binding site" evidence="3">
    <location>
        <position position="544"/>
    </location>
    <ligand>
        <name>Zn(2+)</name>
        <dbReference type="ChEBI" id="CHEBI:29105"/>
    </ligand>
</feature>
<dbReference type="KEGG" id="dhe:111604964"/>
<dbReference type="CDD" id="cd04794">
    <property type="entry name" value="euk_LANCL"/>
    <property type="match status" value="1"/>
</dbReference>
<evidence type="ECO:0000313" key="4">
    <source>
        <dbReference type="Proteomes" id="UP000504633"/>
    </source>
</evidence>
<dbReference type="Gene3D" id="1.50.10.10">
    <property type="match status" value="1"/>
</dbReference>
<dbReference type="GO" id="GO:0005886">
    <property type="term" value="C:plasma membrane"/>
    <property type="evidence" value="ECO:0007669"/>
    <property type="project" value="TreeGrafter"/>
</dbReference>
<dbReference type="PRINTS" id="PR01950">
    <property type="entry name" value="LANCSUPER"/>
</dbReference>
<dbReference type="Proteomes" id="UP000504633">
    <property type="component" value="Unplaced"/>
</dbReference>
<sequence length="623" mass="69331">MLLRLALAKAPSSSLLLAKSSRINLNVVRNYARGPVRTTRNPGTVDRTQMRTQPTLKEKLMGPPSANAFSLGKGAAAGAAVVGLGALCYYGVGMGKHTSIADNAIMWPQYVKERIQSTYAFFGGSCLLTAASAAAVFRSPRLLSLASRGGIVVRSNRSYNTTGWTRGKAQDTTAAATATAAVANVTQRGKVEEKVEVDDNYNREMERRYLKNPFNDFSGGENTPFATDEEHIKTLICTYVDAILEHCHPNSDEEDNRGDLYVGNAGIAYMFWKLNSCEQTRELYPALEHAAAFIRNAKANAKRYKKRSAERYSFLCGNAGIYAVSAAISQESKNTEELSTDLANFKSGIPSSKEFMHTKYGCDEVLVGRAGYLSGCYWLNDVLPEKKITDDDLVSICQLIINSGREYSKLNNSPLPLMYQYHGTEYLGAAHGLCSILHMLLDSPWFRTVPISAPAAELRDIKRSIDFFLELQDGEGNFPVALEDLRSGRDKRLVHWCHGAPGAVYLMAKAYLIFKEDKYIMSLRRAADLVWKKGFLRKGPGICHGVAGNGYVFLLLFRLTNEMKYLYRAHKFMELLTNSEFKQRARVPDRPHSLYEGVAGTVCFLVDLLEPEQAYFPFMDVFH</sequence>
<gene>
    <name evidence="5 6" type="primary">LOC111604964</name>
</gene>
<dbReference type="SMART" id="SM01260">
    <property type="entry name" value="LANC_like"/>
    <property type="match status" value="1"/>
</dbReference>
<dbReference type="PRINTS" id="PR01951">
    <property type="entry name" value="LANCEUKARYTE"/>
</dbReference>
<dbReference type="RefSeq" id="XP_023179026.1">
    <property type="nucleotide sequence ID" value="XM_023323258.2"/>
</dbReference>
<dbReference type="Pfam" id="PF05147">
    <property type="entry name" value="LANC_like"/>
    <property type="match status" value="1"/>
</dbReference>
<evidence type="ECO:0000313" key="5">
    <source>
        <dbReference type="RefSeq" id="XP_023179016.1"/>
    </source>
</evidence>
<name>A0A6J1MHV2_DROHY</name>
<evidence type="ECO:0000256" key="3">
    <source>
        <dbReference type="PIRSR" id="PIRSR607822-1"/>
    </source>
</evidence>
<feature type="binding site" evidence="3">
    <location>
        <position position="497"/>
    </location>
    <ligand>
        <name>Zn(2+)</name>
        <dbReference type="ChEBI" id="CHEBI:29105"/>
    </ligand>
</feature>
<keyword evidence="3" id="KW-0479">Metal-binding</keyword>
<dbReference type="GO" id="GO:0046872">
    <property type="term" value="F:metal ion binding"/>
    <property type="evidence" value="ECO:0007669"/>
    <property type="project" value="UniProtKB-KW"/>
</dbReference>
<dbReference type="OrthoDB" id="10257263at2759"/>
<comment type="similarity">
    <text evidence="1">Belongs to the LanC-like protein family.</text>
</comment>
<dbReference type="PANTHER" id="PTHR12736:SF7">
    <property type="entry name" value="LANC-LIKE PROTEIN 3"/>
    <property type="match status" value="1"/>
</dbReference>
<dbReference type="PANTHER" id="PTHR12736">
    <property type="entry name" value="LANC-LIKE PROTEIN"/>
    <property type="match status" value="1"/>
</dbReference>
<dbReference type="AlphaFoldDB" id="A0A6J1MHV2"/>
<keyword evidence="3" id="KW-0862">Zinc</keyword>
<accession>A0A6J1MHV2</accession>
<evidence type="ECO:0000313" key="6">
    <source>
        <dbReference type="RefSeq" id="XP_023179026.1"/>
    </source>
</evidence>
<dbReference type="FunFam" id="1.50.10.10:FF:000012">
    <property type="entry name" value="LanC-like protein 3"/>
    <property type="match status" value="1"/>
</dbReference>
<dbReference type="GO" id="GO:0005975">
    <property type="term" value="P:carbohydrate metabolic process"/>
    <property type="evidence" value="ECO:0007669"/>
    <property type="project" value="InterPro"/>
</dbReference>
<keyword evidence="4" id="KW-1185">Reference proteome</keyword>
<dbReference type="GO" id="GO:0031179">
    <property type="term" value="P:peptide modification"/>
    <property type="evidence" value="ECO:0007669"/>
    <property type="project" value="InterPro"/>
</dbReference>
<dbReference type="InterPro" id="IPR007822">
    <property type="entry name" value="LANC-like"/>
</dbReference>